<evidence type="ECO:0000256" key="1">
    <source>
        <dbReference type="SAM" id="MobiDB-lite"/>
    </source>
</evidence>
<name>A0AAD5IWF6_ACENE</name>
<gene>
    <name evidence="2" type="ORF">LWI28_027660</name>
</gene>
<feature type="compositionally biased region" description="Basic and acidic residues" evidence="1">
    <location>
        <begin position="137"/>
        <end position="147"/>
    </location>
</feature>
<accession>A0AAD5IWF6</accession>
<feature type="region of interest" description="Disordered" evidence="1">
    <location>
        <begin position="118"/>
        <end position="168"/>
    </location>
</feature>
<sequence>MENMQDVSIEPNGDDTGHWTEAEDIMPHTRSRTKIQECDDNGYGSQCPDPASVGARYDDVQHARSPLREEVQDHWTRRFDEMKEAVQKLQEEFLASERGRQKQHEEVMCMLRTLQRDRAQHSTTPIDPIDPLSFTQDRSDIQRDIGHHFTPPVDSIDPPSFTQDPSDI</sequence>
<feature type="compositionally biased region" description="Basic and acidic residues" evidence="1">
    <location>
        <begin position="15"/>
        <end position="27"/>
    </location>
</feature>
<evidence type="ECO:0000313" key="3">
    <source>
        <dbReference type="Proteomes" id="UP001064489"/>
    </source>
</evidence>
<evidence type="ECO:0000313" key="2">
    <source>
        <dbReference type="EMBL" id="KAI9178538.1"/>
    </source>
</evidence>
<organism evidence="2 3">
    <name type="scientific">Acer negundo</name>
    <name type="common">Box elder</name>
    <dbReference type="NCBI Taxonomy" id="4023"/>
    <lineage>
        <taxon>Eukaryota</taxon>
        <taxon>Viridiplantae</taxon>
        <taxon>Streptophyta</taxon>
        <taxon>Embryophyta</taxon>
        <taxon>Tracheophyta</taxon>
        <taxon>Spermatophyta</taxon>
        <taxon>Magnoliopsida</taxon>
        <taxon>eudicotyledons</taxon>
        <taxon>Gunneridae</taxon>
        <taxon>Pentapetalae</taxon>
        <taxon>rosids</taxon>
        <taxon>malvids</taxon>
        <taxon>Sapindales</taxon>
        <taxon>Sapindaceae</taxon>
        <taxon>Hippocastanoideae</taxon>
        <taxon>Acereae</taxon>
        <taxon>Acer</taxon>
    </lineage>
</organism>
<feature type="region of interest" description="Disordered" evidence="1">
    <location>
        <begin position="1"/>
        <end position="31"/>
    </location>
</feature>
<protein>
    <submittedName>
        <fullName evidence="2">Uncharacterized protein</fullName>
    </submittedName>
</protein>
<keyword evidence="3" id="KW-1185">Reference proteome</keyword>
<reference evidence="2" key="1">
    <citation type="journal article" date="2022" name="Plant J.">
        <title>Strategies of tolerance reflected in two North American maple genomes.</title>
        <authorList>
            <person name="McEvoy S.L."/>
            <person name="Sezen U.U."/>
            <person name="Trouern-Trend A."/>
            <person name="McMahon S.M."/>
            <person name="Schaberg P.G."/>
            <person name="Yang J."/>
            <person name="Wegrzyn J.L."/>
            <person name="Swenson N.G."/>
        </authorList>
    </citation>
    <scope>NUCLEOTIDE SEQUENCE</scope>
    <source>
        <strain evidence="2">91603</strain>
    </source>
</reference>
<reference evidence="2" key="2">
    <citation type="submission" date="2023-02" db="EMBL/GenBank/DDBJ databases">
        <authorList>
            <person name="Swenson N.G."/>
            <person name="Wegrzyn J.L."/>
            <person name="Mcevoy S.L."/>
        </authorList>
    </citation>
    <scope>NUCLEOTIDE SEQUENCE</scope>
    <source>
        <strain evidence="2">91603</strain>
        <tissue evidence="2">Leaf</tissue>
    </source>
</reference>
<comment type="caution">
    <text evidence="2">The sequence shown here is derived from an EMBL/GenBank/DDBJ whole genome shotgun (WGS) entry which is preliminary data.</text>
</comment>
<proteinExistence type="predicted"/>
<dbReference type="Proteomes" id="UP001064489">
    <property type="component" value="Chromosome 5"/>
</dbReference>
<dbReference type="EMBL" id="JAJSOW010000102">
    <property type="protein sequence ID" value="KAI9178538.1"/>
    <property type="molecule type" value="Genomic_DNA"/>
</dbReference>
<dbReference type="AlphaFoldDB" id="A0AAD5IWF6"/>